<dbReference type="GO" id="GO:0016787">
    <property type="term" value="F:hydrolase activity"/>
    <property type="evidence" value="ECO:0007669"/>
    <property type="project" value="UniProtKB-KW"/>
</dbReference>
<dbReference type="InterPro" id="IPR029058">
    <property type="entry name" value="AB_hydrolase_fold"/>
</dbReference>
<protein>
    <submittedName>
        <fullName evidence="2">Alpha/Beta hydrolase protein</fullName>
    </submittedName>
</protein>
<organism evidence="2 3">
    <name type="scientific">Boletus edulis BED1</name>
    <dbReference type="NCBI Taxonomy" id="1328754"/>
    <lineage>
        <taxon>Eukaryota</taxon>
        <taxon>Fungi</taxon>
        <taxon>Dikarya</taxon>
        <taxon>Basidiomycota</taxon>
        <taxon>Agaricomycotina</taxon>
        <taxon>Agaricomycetes</taxon>
        <taxon>Agaricomycetidae</taxon>
        <taxon>Boletales</taxon>
        <taxon>Boletineae</taxon>
        <taxon>Boletaceae</taxon>
        <taxon>Boletoideae</taxon>
        <taxon>Boletus</taxon>
    </lineage>
</organism>
<dbReference type="PANTHER" id="PTHR43142:SF5">
    <property type="entry name" value="CARBOXYLIC ESTER HYDROLASE"/>
    <property type="match status" value="1"/>
</dbReference>
<feature type="domain" description="Carboxylesterase type B" evidence="1">
    <location>
        <begin position="21"/>
        <end position="267"/>
    </location>
</feature>
<evidence type="ECO:0000313" key="3">
    <source>
        <dbReference type="Proteomes" id="UP001194468"/>
    </source>
</evidence>
<reference evidence="2" key="2">
    <citation type="journal article" date="2020" name="Nat. Commun.">
        <title>Large-scale genome sequencing of mycorrhizal fungi provides insights into the early evolution of symbiotic traits.</title>
        <authorList>
            <person name="Miyauchi S."/>
            <person name="Kiss E."/>
            <person name="Kuo A."/>
            <person name="Drula E."/>
            <person name="Kohler A."/>
            <person name="Sanchez-Garcia M."/>
            <person name="Morin E."/>
            <person name="Andreopoulos B."/>
            <person name="Barry K.W."/>
            <person name="Bonito G."/>
            <person name="Buee M."/>
            <person name="Carver A."/>
            <person name="Chen C."/>
            <person name="Cichocki N."/>
            <person name="Clum A."/>
            <person name="Culley D."/>
            <person name="Crous P.W."/>
            <person name="Fauchery L."/>
            <person name="Girlanda M."/>
            <person name="Hayes R.D."/>
            <person name="Keri Z."/>
            <person name="LaButti K."/>
            <person name="Lipzen A."/>
            <person name="Lombard V."/>
            <person name="Magnuson J."/>
            <person name="Maillard F."/>
            <person name="Murat C."/>
            <person name="Nolan M."/>
            <person name="Ohm R.A."/>
            <person name="Pangilinan J."/>
            <person name="Pereira M.F."/>
            <person name="Perotto S."/>
            <person name="Peter M."/>
            <person name="Pfister S."/>
            <person name="Riley R."/>
            <person name="Sitrit Y."/>
            <person name="Stielow J.B."/>
            <person name="Szollosi G."/>
            <person name="Zifcakova L."/>
            <person name="Stursova M."/>
            <person name="Spatafora J.W."/>
            <person name="Tedersoo L."/>
            <person name="Vaario L.M."/>
            <person name="Yamada A."/>
            <person name="Yan M."/>
            <person name="Wang P."/>
            <person name="Xu J."/>
            <person name="Bruns T."/>
            <person name="Baldrian P."/>
            <person name="Vilgalys R."/>
            <person name="Dunand C."/>
            <person name="Henrissat B."/>
            <person name="Grigoriev I.V."/>
            <person name="Hibbett D."/>
            <person name="Nagy L.G."/>
            <person name="Martin F.M."/>
        </authorList>
    </citation>
    <scope>NUCLEOTIDE SEQUENCE</scope>
    <source>
        <strain evidence="2">BED1</strain>
    </source>
</reference>
<dbReference type="Gene3D" id="3.40.50.1820">
    <property type="entry name" value="alpha/beta hydrolase"/>
    <property type="match status" value="1"/>
</dbReference>
<reference evidence="2" key="1">
    <citation type="submission" date="2019-10" db="EMBL/GenBank/DDBJ databases">
        <authorList>
            <consortium name="DOE Joint Genome Institute"/>
            <person name="Kuo A."/>
            <person name="Miyauchi S."/>
            <person name="Kiss E."/>
            <person name="Drula E."/>
            <person name="Kohler A."/>
            <person name="Sanchez-Garcia M."/>
            <person name="Andreopoulos B."/>
            <person name="Barry K.W."/>
            <person name="Bonito G."/>
            <person name="Buee M."/>
            <person name="Carver A."/>
            <person name="Chen C."/>
            <person name="Cichocki N."/>
            <person name="Clum A."/>
            <person name="Culley D."/>
            <person name="Crous P.W."/>
            <person name="Fauchery L."/>
            <person name="Girlanda M."/>
            <person name="Hayes R."/>
            <person name="Keri Z."/>
            <person name="LaButti K."/>
            <person name="Lipzen A."/>
            <person name="Lombard V."/>
            <person name="Magnuson J."/>
            <person name="Maillard F."/>
            <person name="Morin E."/>
            <person name="Murat C."/>
            <person name="Nolan M."/>
            <person name="Ohm R."/>
            <person name="Pangilinan J."/>
            <person name="Pereira M."/>
            <person name="Perotto S."/>
            <person name="Peter M."/>
            <person name="Riley R."/>
            <person name="Sitrit Y."/>
            <person name="Stielow B."/>
            <person name="Szollosi G."/>
            <person name="Zifcakova L."/>
            <person name="Stursova M."/>
            <person name="Spatafora J.W."/>
            <person name="Tedersoo L."/>
            <person name="Vaario L.-M."/>
            <person name="Yamada A."/>
            <person name="Yan M."/>
            <person name="Wang P."/>
            <person name="Xu J."/>
            <person name="Bruns T."/>
            <person name="Baldrian P."/>
            <person name="Vilgalys R."/>
            <person name="Henrissat B."/>
            <person name="Grigoriev I.V."/>
            <person name="Hibbett D."/>
            <person name="Nagy L.G."/>
            <person name="Martin F.M."/>
        </authorList>
    </citation>
    <scope>NUCLEOTIDE SEQUENCE</scope>
    <source>
        <strain evidence="2">BED1</strain>
    </source>
</reference>
<gene>
    <name evidence="2" type="ORF">L210DRAFT_934584</name>
</gene>
<keyword evidence="3" id="KW-1185">Reference proteome</keyword>
<dbReference type="PANTHER" id="PTHR43142">
    <property type="entry name" value="CARBOXYLIC ESTER HYDROLASE"/>
    <property type="match status" value="1"/>
</dbReference>
<keyword evidence="2" id="KW-0378">Hydrolase</keyword>
<comment type="caution">
    <text evidence="2">The sequence shown here is derived from an EMBL/GenBank/DDBJ whole genome shotgun (WGS) entry which is preliminary data.</text>
</comment>
<sequence>MILDRSHVVLHHPSLNTSFHGVEPTVSSPDLSIHQFRGIKYAIVPARFRQSVLCSSYPPVVDATKFGPICPQPHQKSLEEELIGIPDTDIPRQVLVQDEFDCLNLNITAPTHQSSLSRFPVMVWVHGLVLPFPVFPPTHFFRGGNHGCGSSWVYDGGPLVATSIRIGKPIILVTFNYRLGFFGCAASSKIAEDNRAAGDQGVGNYGLRDQRRALEWVNQYIAGFGGDPSNVTIFGSGTGAADIIGHLYSNPNKSDPLFARAIVQSAIVEHNVPDVATAGWLLSRALCTLRVSTLDQLRNVRAEALAEIHCPLRAVDDCVFFRVGWRESLFPPAETEDTDAPMHQSLAALRLGVRKGKSKSRSPHPQGRVAPPPAISGLQPLIIGDSACDSDLWNTQASGWAASGVVRRLRAICQSLNKATALLNAYDITPNTTYELSDRVLELVQDARIAWPTECVAQAAKKSGRQVYRYVFDQEGPARGVPHHVADLIYLFDNVPLPLSPAASPMSFEADEPLPSLSTPQSSNGDVADMISRTRTLGDIEMMDEVEFGDDRCLPRPSGGWPRPVVDEWSYGRVRDTIQSRWITFAWGERPWDGSRGKVFVFGPEGETGERSASVFEGRRRRKIWEEVLRPLGVTLVHKVGQELSNGPGSR</sequence>
<accession>A0AAD4GC46</accession>
<dbReference type="Proteomes" id="UP001194468">
    <property type="component" value="Unassembled WGS sequence"/>
</dbReference>
<dbReference type="AlphaFoldDB" id="A0AAD4GC46"/>
<dbReference type="InterPro" id="IPR002018">
    <property type="entry name" value="CarbesteraseB"/>
</dbReference>
<evidence type="ECO:0000259" key="1">
    <source>
        <dbReference type="Pfam" id="PF00135"/>
    </source>
</evidence>
<proteinExistence type="predicted"/>
<dbReference type="EMBL" id="WHUW01000027">
    <property type="protein sequence ID" value="KAF8434780.1"/>
    <property type="molecule type" value="Genomic_DNA"/>
</dbReference>
<name>A0AAD4GC46_BOLED</name>
<dbReference type="Pfam" id="PF00135">
    <property type="entry name" value="COesterase"/>
    <property type="match status" value="1"/>
</dbReference>
<evidence type="ECO:0000313" key="2">
    <source>
        <dbReference type="EMBL" id="KAF8434780.1"/>
    </source>
</evidence>
<dbReference type="SUPFAM" id="SSF53474">
    <property type="entry name" value="alpha/beta-Hydrolases"/>
    <property type="match status" value="1"/>
</dbReference>